<sequence>MSAHGMDFTAYADEVNIPTDALLIPSAQLAPWCSSNLCSSFDSSSTQQTSSHDPYDVPPRAPSPEPPIHPLKPRPRSRSRADEAFIKDAEAHSDLVPGAPPPSPAAPHGPDVGRLQELTSRMPPNLIPLPEFGIYHAQSPIAMEESSHSDEEPMLCVADRSQLWTHVGSTEQTNTQLVREKLSDDAMETSSEGNVSYDCMDSTSPVNLGQLSDYLMRTSED</sequence>
<feature type="compositionally biased region" description="Low complexity" evidence="1">
    <location>
        <begin position="40"/>
        <end position="51"/>
    </location>
</feature>
<feature type="compositionally biased region" description="Basic and acidic residues" evidence="1">
    <location>
        <begin position="79"/>
        <end position="93"/>
    </location>
</feature>
<reference evidence="2" key="1">
    <citation type="submission" date="2023-06" db="EMBL/GenBank/DDBJ databases">
        <authorList>
            <consortium name="Lawrence Berkeley National Laboratory"/>
            <person name="Ahrendt S."/>
            <person name="Sahu N."/>
            <person name="Indic B."/>
            <person name="Wong-Bajracharya J."/>
            <person name="Merenyi Z."/>
            <person name="Ke H.-M."/>
            <person name="Monk M."/>
            <person name="Kocsube S."/>
            <person name="Drula E."/>
            <person name="Lipzen A."/>
            <person name="Balint B."/>
            <person name="Henrissat B."/>
            <person name="Andreopoulos B."/>
            <person name="Martin F.M."/>
            <person name="Harder C.B."/>
            <person name="Rigling D."/>
            <person name="Ford K.L."/>
            <person name="Foster G.D."/>
            <person name="Pangilinan J."/>
            <person name="Papanicolaou A."/>
            <person name="Barry K."/>
            <person name="LaButti K."/>
            <person name="Viragh M."/>
            <person name="Koriabine M."/>
            <person name="Yan M."/>
            <person name="Riley R."/>
            <person name="Champramary S."/>
            <person name="Plett K.L."/>
            <person name="Tsai I.J."/>
            <person name="Slot J."/>
            <person name="Sipos G."/>
            <person name="Plett J."/>
            <person name="Nagy L.G."/>
            <person name="Grigoriev I.V."/>
        </authorList>
    </citation>
    <scope>NUCLEOTIDE SEQUENCE</scope>
    <source>
        <strain evidence="2">CCBAS 213</strain>
    </source>
</reference>
<comment type="caution">
    <text evidence="2">The sequence shown here is derived from an EMBL/GenBank/DDBJ whole genome shotgun (WGS) entry which is preliminary data.</text>
</comment>
<accession>A0AA39NG44</accession>
<evidence type="ECO:0000313" key="3">
    <source>
        <dbReference type="Proteomes" id="UP001175211"/>
    </source>
</evidence>
<protein>
    <submittedName>
        <fullName evidence="2">Uncharacterized protein</fullName>
    </submittedName>
</protein>
<evidence type="ECO:0000256" key="1">
    <source>
        <dbReference type="SAM" id="MobiDB-lite"/>
    </source>
</evidence>
<dbReference type="AlphaFoldDB" id="A0AA39NG44"/>
<organism evidence="2 3">
    <name type="scientific">Armillaria tabescens</name>
    <name type="common">Ringless honey mushroom</name>
    <name type="synonym">Agaricus tabescens</name>
    <dbReference type="NCBI Taxonomy" id="1929756"/>
    <lineage>
        <taxon>Eukaryota</taxon>
        <taxon>Fungi</taxon>
        <taxon>Dikarya</taxon>
        <taxon>Basidiomycota</taxon>
        <taxon>Agaricomycotina</taxon>
        <taxon>Agaricomycetes</taxon>
        <taxon>Agaricomycetidae</taxon>
        <taxon>Agaricales</taxon>
        <taxon>Marasmiineae</taxon>
        <taxon>Physalacriaceae</taxon>
        <taxon>Desarmillaria</taxon>
    </lineage>
</organism>
<dbReference type="EMBL" id="JAUEPS010000005">
    <property type="protein sequence ID" value="KAK0465003.1"/>
    <property type="molecule type" value="Genomic_DNA"/>
</dbReference>
<gene>
    <name evidence="2" type="ORF">EV420DRAFT_933110</name>
</gene>
<feature type="compositionally biased region" description="Pro residues" evidence="1">
    <location>
        <begin position="56"/>
        <end position="70"/>
    </location>
</feature>
<dbReference type="GeneID" id="85367592"/>
<dbReference type="Proteomes" id="UP001175211">
    <property type="component" value="Unassembled WGS sequence"/>
</dbReference>
<keyword evidence="3" id="KW-1185">Reference proteome</keyword>
<feature type="region of interest" description="Disordered" evidence="1">
    <location>
        <begin position="40"/>
        <end position="116"/>
    </location>
</feature>
<dbReference type="RefSeq" id="XP_060336051.1">
    <property type="nucleotide sequence ID" value="XM_060484044.1"/>
</dbReference>
<name>A0AA39NG44_ARMTA</name>
<evidence type="ECO:0000313" key="2">
    <source>
        <dbReference type="EMBL" id="KAK0465003.1"/>
    </source>
</evidence>
<proteinExistence type="predicted"/>
<feature type="compositionally biased region" description="Pro residues" evidence="1">
    <location>
        <begin position="98"/>
        <end position="107"/>
    </location>
</feature>